<keyword evidence="5" id="KW-1185">Reference proteome</keyword>
<dbReference type="InterPro" id="IPR048567">
    <property type="entry name" value="CyanoTRADDas_TM"/>
</dbReference>
<evidence type="ECO:0000256" key="1">
    <source>
        <dbReference type="SAM" id="MobiDB-lite"/>
    </source>
</evidence>
<evidence type="ECO:0000313" key="4">
    <source>
        <dbReference type="EMBL" id="MFE9168245.1"/>
    </source>
</evidence>
<feature type="transmembrane region" description="Helical" evidence="2">
    <location>
        <begin position="75"/>
        <end position="94"/>
    </location>
</feature>
<feature type="compositionally biased region" description="Basic residues" evidence="1">
    <location>
        <begin position="287"/>
        <end position="299"/>
    </location>
</feature>
<gene>
    <name evidence="4" type="ORF">ACFYNZ_01750</name>
</gene>
<sequence>MSAGSIPPQSVPNGEPTTTSGEPQTDSDDTNDGISFGLVFGCLFLYILGSTGFMKSGEADGLNVGFPPTWTQVQSFFWFAFGLIMHGAACFLIIRSNSPAQSTDRVQAAEQQLEASLAGGEENRQNEPEHERGGLTLALANLWSVTHARLGQYHGIALKQAKRSFRNAQFAMLMGFGLLATFTVMAIRAENTAASVAAATLGAISAALAGFVGRTFIRSQEASAAHLQRYFDQPLELSRYLAAERLLANSELNDDQRAEVLMTVLQAMVNGTGLTPPAAAPESPRPNRPRRLQRPRSST</sequence>
<evidence type="ECO:0000256" key="2">
    <source>
        <dbReference type="SAM" id="Phobius"/>
    </source>
</evidence>
<evidence type="ECO:0000259" key="3">
    <source>
        <dbReference type="Pfam" id="PF20712"/>
    </source>
</evidence>
<protein>
    <recommendedName>
        <fullName evidence="3">Cyanobacterial TRADD-N associated 2 transmembrane domain-containing protein</fullName>
    </recommendedName>
</protein>
<feature type="transmembrane region" description="Helical" evidence="2">
    <location>
        <begin position="193"/>
        <end position="213"/>
    </location>
</feature>
<reference evidence="4 5" key="1">
    <citation type="submission" date="2024-10" db="EMBL/GenBank/DDBJ databases">
        <title>The Natural Products Discovery Center: Release of the First 8490 Sequenced Strains for Exploring Actinobacteria Biosynthetic Diversity.</title>
        <authorList>
            <person name="Kalkreuter E."/>
            <person name="Kautsar S.A."/>
            <person name="Yang D."/>
            <person name="Bader C.D."/>
            <person name="Teijaro C.N."/>
            <person name="Fluegel L."/>
            <person name="Davis C.M."/>
            <person name="Simpson J.R."/>
            <person name="Lauterbach L."/>
            <person name="Steele A.D."/>
            <person name="Gui C."/>
            <person name="Meng S."/>
            <person name="Li G."/>
            <person name="Viehrig K."/>
            <person name="Ye F."/>
            <person name="Su P."/>
            <person name="Kiefer A.F."/>
            <person name="Nichols A."/>
            <person name="Cepeda A.J."/>
            <person name="Yan W."/>
            <person name="Fan B."/>
            <person name="Jiang Y."/>
            <person name="Adhikari A."/>
            <person name="Zheng C.-J."/>
            <person name="Schuster L."/>
            <person name="Cowan T.M."/>
            <person name="Smanski M.J."/>
            <person name="Chevrette M.G."/>
            <person name="De Carvalho L.P.S."/>
            <person name="Shen B."/>
        </authorList>
    </citation>
    <scope>NUCLEOTIDE SEQUENCE [LARGE SCALE GENOMIC DNA]</scope>
    <source>
        <strain evidence="4 5">NPDC007147</strain>
    </source>
</reference>
<feature type="transmembrane region" description="Helical" evidence="2">
    <location>
        <begin position="34"/>
        <end position="55"/>
    </location>
</feature>
<comment type="caution">
    <text evidence="4">The sequence shown here is derived from an EMBL/GenBank/DDBJ whole genome shotgun (WGS) entry which is preliminary data.</text>
</comment>
<keyword evidence="2" id="KW-1133">Transmembrane helix</keyword>
<feature type="domain" description="Cyanobacterial TRADD-N associated 2 transmembrane" evidence="3">
    <location>
        <begin position="157"/>
        <end position="224"/>
    </location>
</feature>
<dbReference type="EMBL" id="JBIAFJ010000001">
    <property type="protein sequence ID" value="MFE9168245.1"/>
    <property type="molecule type" value="Genomic_DNA"/>
</dbReference>
<feature type="compositionally biased region" description="Polar residues" evidence="1">
    <location>
        <begin position="7"/>
        <end position="24"/>
    </location>
</feature>
<accession>A0ABW6KK24</accession>
<dbReference type="RefSeq" id="WP_388342071.1">
    <property type="nucleotide sequence ID" value="NZ_JBIAFJ010000001.1"/>
</dbReference>
<evidence type="ECO:0000313" key="5">
    <source>
        <dbReference type="Proteomes" id="UP001601197"/>
    </source>
</evidence>
<feature type="region of interest" description="Disordered" evidence="1">
    <location>
        <begin position="1"/>
        <end position="30"/>
    </location>
</feature>
<name>A0ABW6KK24_9ACTN</name>
<dbReference type="Pfam" id="PF20712">
    <property type="entry name" value="CyanoTRADDas_TM"/>
    <property type="match status" value="1"/>
</dbReference>
<feature type="transmembrane region" description="Helical" evidence="2">
    <location>
        <begin position="168"/>
        <end position="187"/>
    </location>
</feature>
<keyword evidence="2" id="KW-0812">Transmembrane</keyword>
<organism evidence="4 5">
    <name type="scientific">Streptomyces kebangsaanensis</name>
    <dbReference type="NCBI Taxonomy" id="864058"/>
    <lineage>
        <taxon>Bacteria</taxon>
        <taxon>Bacillati</taxon>
        <taxon>Actinomycetota</taxon>
        <taxon>Actinomycetes</taxon>
        <taxon>Kitasatosporales</taxon>
        <taxon>Streptomycetaceae</taxon>
        <taxon>Streptomyces</taxon>
    </lineage>
</organism>
<keyword evidence="2" id="KW-0472">Membrane</keyword>
<proteinExistence type="predicted"/>
<dbReference type="Proteomes" id="UP001601197">
    <property type="component" value="Unassembled WGS sequence"/>
</dbReference>
<feature type="region of interest" description="Disordered" evidence="1">
    <location>
        <begin position="272"/>
        <end position="299"/>
    </location>
</feature>